<feature type="region of interest" description="Disordered" evidence="1">
    <location>
        <begin position="58"/>
        <end position="78"/>
    </location>
</feature>
<feature type="transmembrane region" description="Helical" evidence="2">
    <location>
        <begin position="144"/>
        <end position="166"/>
    </location>
</feature>
<dbReference type="AlphaFoldDB" id="A0A2J6STS7"/>
<evidence type="ECO:0000313" key="4">
    <source>
        <dbReference type="Proteomes" id="UP000235371"/>
    </source>
</evidence>
<dbReference type="RefSeq" id="XP_024731075.1">
    <property type="nucleotide sequence ID" value="XM_024881362.1"/>
</dbReference>
<reference evidence="3 4" key="1">
    <citation type="submission" date="2016-04" db="EMBL/GenBank/DDBJ databases">
        <title>A degradative enzymes factory behind the ericoid mycorrhizal symbiosis.</title>
        <authorList>
            <consortium name="DOE Joint Genome Institute"/>
            <person name="Martino E."/>
            <person name="Morin E."/>
            <person name="Grelet G."/>
            <person name="Kuo A."/>
            <person name="Kohler A."/>
            <person name="Daghino S."/>
            <person name="Barry K."/>
            <person name="Choi C."/>
            <person name="Cichocki N."/>
            <person name="Clum A."/>
            <person name="Copeland A."/>
            <person name="Hainaut M."/>
            <person name="Haridas S."/>
            <person name="Labutti K."/>
            <person name="Lindquist E."/>
            <person name="Lipzen A."/>
            <person name="Khouja H.-R."/>
            <person name="Murat C."/>
            <person name="Ohm R."/>
            <person name="Olson A."/>
            <person name="Spatafora J."/>
            <person name="Veneault-Fourrey C."/>
            <person name="Henrissat B."/>
            <person name="Grigoriev I."/>
            <person name="Martin F."/>
            <person name="Perotto S."/>
        </authorList>
    </citation>
    <scope>NUCLEOTIDE SEQUENCE [LARGE SCALE GENOMIC DNA]</scope>
    <source>
        <strain evidence="3 4">E</strain>
    </source>
</reference>
<protein>
    <submittedName>
        <fullName evidence="3">Uncharacterized protein</fullName>
    </submittedName>
</protein>
<dbReference type="OrthoDB" id="3533587at2759"/>
<accession>A0A2J6STS7</accession>
<keyword evidence="4" id="KW-1185">Reference proteome</keyword>
<keyword evidence="2" id="KW-1133">Transmembrane helix</keyword>
<keyword evidence="2" id="KW-0812">Transmembrane</keyword>
<sequence length="191" mass="21153">MSSCRASKPTRALFGLATLAAVQMSIPARSASSNTRSRIPMRSQHFVSSVSTVAIPAQSATPSVSRRPPVPTTVSASSMPKKTADSILKHVERVSIALISFRVPVQLGSSLLTQIATGSFVRLVPPLRLTRSLLHLLPRSRQCFLLPNLSLFLSLDLLLYHRLAFLRPRRRRHRRRRLPAPSGRSMRTLSE</sequence>
<keyword evidence="2" id="KW-0472">Membrane</keyword>
<evidence type="ECO:0000256" key="2">
    <source>
        <dbReference type="SAM" id="Phobius"/>
    </source>
</evidence>
<proteinExistence type="predicted"/>
<organism evidence="3 4">
    <name type="scientific">Hyaloscypha bicolor E</name>
    <dbReference type="NCBI Taxonomy" id="1095630"/>
    <lineage>
        <taxon>Eukaryota</taxon>
        <taxon>Fungi</taxon>
        <taxon>Dikarya</taxon>
        <taxon>Ascomycota</taxon>
        <taxon>Pezizomycotina</taxon>
        <taxon>Leotiomycetes</taxon>
        <taxon>Helotiales</taxon>
        <taxon>Hyaloscyphaceae</taxon>
        <taxon>Hyaloscypha</taxon>
        <taxon>Hyaloscypha bicolor</taxon>
    </lineage>
</organism>
<dbReference type="Proteomes" id="UP000235371">
    <property type="component" value="Unassembled WGS sequence"/>
</dbReference>
<dbReference type="EMBL" id="KZ613866">
    <property type="protein sequence ID" value="PMD54171.1"/>
    <property type="molecule type" value="Genomic_DNA"/>
</dbReference>
<evidence type="ECO:0000256" key="1">
    <source>
        <dbReference type="SAM" id="MobiDB-lite"/>
    </source>
</evidence>
<dbReference type="GeneID" id="36589439"/>
<evidence type="ECO:0000313" key="3">
    <source>
        <dbReference type="EMBL" id="PMD54171.1"/>
    </source>
</evidence>
<gene>
    <name evidence="3" type="ORF">K444DRAFT_618623</name>
</gene>
<dbReference type="InParanoid" id="A0A2J6STS7"/>
<name>A0A2J6STS7_9HELO</name>